<keyword evidence="3" id="KW-1185">Reference proteome</keyword>
<proteinExistence type="predicted"/>
<evidence type="ECO:0008006" key="4">
    <source>
        <dbReference type="Google" id="ProtNLM"/>
    </source>
</evidence>
<protein>
    <recommendedName>
        <fullName evidence="4">Transposase</fullName>
    </recommendedName>
</protein>
<dbReference type="EMBL" id="WJXA01000001">
    <property type="protein sequence ID" value="KAF7154595.1"/>
    <property type="molecule type" value="Genomic_DNA"/>
</dbReference>
<organism evidence="2 3">
    <name type="scientific">Rhododendron simsii</name>
    <name type="common">Sims's rhododendron</name>
    <dbReference type="NCBI Taxonomy" id="118357"/>
    <lineage>
        <taxon>Eukaryota</taxon>
        <taxon>Viridiplantae</taxon>
        <taxon>Streptophyta</taxon>
        <taxon>Embryophyta</taxon>
        <taxon>Tracheophyta</taxon>
        <taxon>Spermatophyta</taxon>
        <taxon>Magnoliopsida</taxon>
        <taxon>eudicotyledons</taxon>
        <taxon>Gunneridae</taxon>
        <taxon>Pentapetalae</taxon>
        <taxon>asterids</taxon>
        <taxon>Ericales</taxon>
        <taxon>Ericaceae</taxon>
        <taxon>Ericoideae</taxon>
        <taxon>Rhodoreae</taxon>
        <taxon>Rhododendron</taxon>
    </lineage>
</organism>
<dbReference type="PANTHER" id="PTHR33018">
    <property type="entry name" value="OS10G0338966 PROTEIN-RELATED"/>
    <property type="match status" value="1"/>
</dbReference>
<dbReference type="OrthoDB" id="1111607at2759"/>
<dbReference type="PANTHER" id="PTHR33018:SF31">
    <property type="entry name" value="TRANSPOSASE, PTTA_EN_SPM, PLANT"/>
    <property type="match status" value="1"/>
</dbReference>
<evidence type="ECO:0000313" key="2">
    <source>
        <dbReference type="EMBL" id="KAF7154595.1"/>
    </source>
</evidence>
<feature type="compositionally biased region" description="Polar residues" evidence="1">
    <location>
        <begin position="72"/>
        <end position="94"/>
    </location>
</feature>
<name>A0A834HM42_RHOSS</name>
<gene>
    <name evidence="2" type="ORF">RHSIM_Rhsim01G0043800</name>
</gene>
<feature type="region of interest" description="Disordered" evidence="1">
    <location>
        <begin position="384"/>
        <end position="426"/>
    </location>
</feature>
<feature type="region of interest" description="Disordered" evidence="1">
    <location>
        <begin position="29"/>
        <end position="100"/>
    </location>
</feature>
<reference evidence="2" key="1">
    <citation type="submission" date="2019-11" db="EMBL/GenBank/DDBJ databases">
        <authorList>
            <person name="Liu Y."/>
            <person name="Hou J."/>
            <person name="Li T.-Q."/>
            <person name="Guan C.-H."/>
            <person name="Wu X."/>
            <person name="Wu H.-Z."/>
            <person name="Ling F."/>
            <person name="Zhang R."/>
            <person name="Shi X.-G."/>
            <person name="Ren J.-P."/>
            <person name="Chen E.-F."/>
            <person name="Sun J.-M."/>
        </authorList>
    </citation>
    <scope>NUCLEOTIDE SEQUENCE</scope>
    <source>
        <strain evidence="2">Adult_tree_wgs_1</strain>
        <tissue evidence="2">Leaves</tissue>
    </source>
</reference>
<evidence type="ECO:0000256" key="1">
    <source>
        <dbReference type="SAM" id="MobiDB-lite"/>
    </source>
</evidence>
<dbReference type="AlphaFoldDB" id="A0A834HM42"/>
<dbReference type="Proteomes" id="UP000626092">
    <property type="component" value="Unassembled WGS sequence"/>
</dbReference>
<evidence type="ECO:0000313" key="3">
    <source>
        <dbReference type="Proteomes" id="UP000626092"/>
    </source>
</evidence>
<sequence>MEQNLVELKAAGIKNVPKFLLGLNQSANGKVNDKEEVDIGRAVNGDEDFVPSDDSTKKACSSAQPLRKSQRNQEQGGSTQEATQAEQLPTSPTEQPDMFCSPRTVVGCVETPAIPSRTPQNLKRKRGPTKLKTIAIDGSSRIEVKFDENGEPIGEGSVKLSSFLGPLVREIVPYTLSDWRKLPSGMTKILWQSIKVRFNLHEEWHRQMVFRRMNEDWRASKSILVKKIRNASNKEERLKLQPDNVKSLHDWKDFVKEKTSKEFKKAKKDVASISRAVVWADGHRDKNGKPKNKNVAQKIEDMGKIERNGQNSSNLKEDAVSKVLGAERNGRVRTFGKGVTLTRLTILSQMNGQFAELCKENAQMKSQMSDMRNTVDEFKKSQVQNLATTEATPTIPLVSPSDDMEKIENDTPSLPSNNLKEDALSN</sequence>
<comment type="caution">
    <text evidence="2">The sequence shown here is derived from an EMBL/GenBank/DDBJ whole genome shotgun (WGS) entry which is preliminary data.</text>
</comment>
<accession>A0A834HM42</accession>